<accession>A0A100YXH6</accession>
<keyword evidence="4" id="KW-1185">Reference proteome</keyword>
<dbReference type="InterPro" id="IPR051614">
    <property type="entry name" value="UPF0045_domain"/>
</dbReference>
<evidence type="ECO:0000313" key="4">
    <source>
        <dbReference type="Proteomes" id="UP000054078"/>
    </source>
</evidence>
<evidence type="ECO:0000259" key="2">
    <source>
        <dbReference type="Pfam" id="PF01910"/>
    </source>
</evidence>
<dbReference type="InterPro" id="IPR029756">
    <property type="entry name" value="MTH1187/YkoF-like"/>
</dbReference>
<dbReference type="SUPFAM" id="SSF89957">
    <property type="entry name" value="MTH1187/YkoF-like"/>
    <property type="match status" value="1"/>
</dbReference>
<reference evidence="3 4" key="1">
    <citation type="submission" date="2015-12" db="EMBL/GenBank/DDBJ databases">
        <title>Draft Genome Sequence of Olsenella scatoligenes SK9K4T; a Producer of 3-Methylindole- (skatole) and 4-Methylphenol- (p-cresol) Isolated from Pig Feces.</title>
        <authorList>
            <person name="Li X."/>
            <person name="Borg B."/>
            <person name="Canibe N."/>
        </authorList>
    </citation>
    <scope>NUCLEOTIDE SEQUENCE [LARGE SCALE GENOMIC DNA]</scope>
    <source>
        <strain evidence="3 4">SK9K4</strain>
    </source>
</reference>
<comment type="caution">
    <text evidence="3">The sequence shown here is derived from an EMBL/GenBank/DDBJ whole genome shotgun (WGS) entry which is preliminary data.</text>
</comment>
<proteinExistence type="inferred from homology"/>
<dbReference type="Proteomes" id="UP000054078">
    <property type="component" value="Unassembled WGS sequence"/>
</dbReference>
<dbReference type="PANTHER" id="PTHR33777">
    <property type="entry name" value="UPF0045 PROTEIN ECM15"/>
    <property type="match status" value="1"/>
</dbReference>
<evidence type="ECO:0000313" key="3">
    <source>
        <dbReference type="EMBL" id="KUH59475.1"/>
    </source>
</evidence>
<dbReference type="STRING" id="1299998.AUL39_03980"/>
<name>A0A100YXH6_TRASO</name>
<organism evidence="3 4">
    <name type="scientific">Tractidigestivibacter scatoligenes</name>
    <name type="common">Olsenella scatoligenes</name>
    <dbReference type="NCBI Taxonomy" id="1299998"/>
    <lineage>
        <taxon>Bacteria</taxon>
        <taxon>Bacillati</taxon>
        <taxon>Actinomycetota</taxon>
        <taxon>Coriobacteriia</taxon>
        <taxon>Coriobacteriales</taxon>
        <taxon>Atopobiaceae</taxon>
        <taxon>Tractidigestivibacter</taxon>
    </lineage>
</organism>
<dbReference type="Pfam" id="PF01910">
    <property type="entry name" value="Thiamine_BP"/>
    <property type="match status" value="1"/>
</dbReference>
<feature type="domain" description="Thiamine-binding protein" evidence="2">
    <location>
        <begin position="5"/>
        <end position="97"/>
    </location>
</feature>
<protein>
    <recommendedName>
        <fullName evidence="2">Thiamine-binding protein domain-containing protein</fullName>
    </recommendedName>
</protein>
<evidence type="ECO:0000256" key="1">
    <source>
        <dbReference type="ARBA" id="ARBA00010272"/>
    </source>
</evidence>
<dbReference type="OrthoDB" id="9793516at2"/>
<dbReference type="GO" id="GO:0005829">
    <property type="term" value="C:cytosol"/>
    <property type="evidence" value="ECO:0007669"/>
    <property type="project" value="TreeGrafter"/>
</dbReference>
<dbReference type="AlphaFoldDB" id="A0A100YXH6"/>
<dbReference type="RefSeq" id="WP_032110984.1">
    <property type="nucleotide sequence ID" value="NZ_LOJF01000001.1"/>
</dbReference>
<sequence>MDCSVAIQFLPMDAQTDEEVCRVVDAVIAYIDSTGVDYFVGPFETAIEADYDTCMEIVKNCQLVGAKAGCKKMATYVKIDYRPNGDVMTTEHKVGKYHPTDTEFAQKAEEVA</sequence>
<dbReference type="EMBL" id="LOJF01000001">
    <property type="protein sequence ID" value="KUH59475.1"/>
    <property type="molecule type" value="Genomic_DNA"/>
</dbReference>
<dbReference type="Gene3D" id="3.30.70.930">
    <property type="match status" value="1"/>
</dbReference>
<comment type="similarity">
    <text evidence="1">Belongs to the UPF0045 family.</text>
</comment>
<dbReference type="InterPro" id="IPR002767">
    <property type="entry name" value="Thiamine_BP"/>
</dbReference>
<dbReference type="PANTHER" id="PTHR33777:SF1">
    <property type="entry name" value="UPF0045 PROTEIN ECM15"/>
    <property type="match status" value="1"/>
</dbReference>
<gene>
    <name evidence="3" type="ORF">AUL39_03980</name>
</gene>